<sequence length="161" mass="15305">AAESPKEVPRAPAAPAAVAAAASAPEAQAEGPAAVEPAVVGAAGGGAQGPAAVEVAGSVEKRFTDSTGPIGVPKLGLQQASFQAQAGRYQTSTANVGSPRKPLGRGRAEFKPMSSSKTQASAGRGAAGNGAGKGAGRGAAGGRGRGAGRGGEPQRPSASAR</sequence>
<feature type="compositionally biased region" description="Gly residues" evidence="1">
    <location>
        <begin position="125"/>
        <end position="151"/>
    </location>
</feature>
<accession>A0ABN9V9Z6</accession>
<feature type="compositionally biased region" description="Polar residues" evidence="1">
    <location>
        <begin position="81"/>
        <end position="96"/>
    </location>
</feature>
<dbReference type="EMBL" id="CAUYUJ010016728">
    <property type="protein sequence ID" value="CAK0868251.1"/>
    <property type="molecule type" value="Genomic_DNA"/>
</dbReference>
<protein>
    <recommendedName>
        <fullName evidence="4">Translation initiation factor IF-2</fullName>
    </recommendedName>
</protein>
<proteinExistence type="predicted"/>
<evidence type="ECO:0008006" key="4">
    <source>
        <dbReference type="Google" id="ProtNLM"/>
    </source>
</evidence>
<feature type="compositionally biased region" description="Low complexity" evidence="1">
    <location>
        <begin position="10"/>
        <end position="34"/>
    </location>
</feature>
<feature type="region of interest" description="Disordered" evidence="1">
    <location>
        <begin position="1"/>
        <end position="34"/>
    </location>
</feature>
<name>A0ABN9V9Z6_9DINO</name>
<feature type="non-terminal residue" evidence="2">
    <location>
        <position position="1"/>
    </location>
</feature>
<gene>
    <name evidence="2" type="ORF">PCOR1329_LOCUS54983</name>
</gene>
<evidence type="ECO:0000313" key="2">
    <source>
        <dbReference type="EMBL" id="CAK0868251.1"/>
    </source>
</evidence>
<dbReference type="Proteomes" id="UP001189429">
    <property type="component" value="Unassembled WGS sequence"/>
</dbReference>
<organism evidence="2 3">
    <name type="scientific">Prorocentrum cordatum</name>
    <dbReference type="NCBI Taxonomy" id="2364126"/>
    <lineage>
        <taxon>Eukaryota</taxon>
        <taxon>Sar</taxon>
        <taxon>Alveolata</taxon>
        <taxon>Dinophyceae</taxon>
        <taxon>Prorocentrales</taxon>
        <taxon>Prorocentraceae</taxon>
        <taxon>Prorocentrum</taxon>
    </lineage>
</organism>
<evidence type="ECO:0000313" key="3">
    <source>
        <dbReference type="Proteomes" id="UP001189429"/>
    </source>
</evidence>
<comment type="caution">
    <text evidence="2">The sequence shown here is derived from an EMBL/GenBank/DDBJ whole genome shotgun (WGS) entry which is preliminary data.</text>
</comment>
<evidence type="ECO:0000256" key="1">
    <source>
        <dbReference type="SAM" id="MobiDB-lite"/>
    </source>
</evidence>
<keyword evidence="3" id="KW-1185">Reference proteome</keyword>
<reference evidence="2" key="1">
    <citation type="submission" date="2023-10" db="EMBL/GenBank/DDBJ databases">
        <authorList>
            <person name="Chen Y."/>
            <person name="Shah S."/>
            <person name="Dougan E. K."/>
            <person name="Thang M."/>
            <person name="Chan C."/>
        </authorList>
    </citation>
    <scope>NUCLEOTIDE SEQUENCE [LARGE SCALE GENOMIC DNA]</scope>
</reference>
<feature type="region of interest" description="Disordered" evidence="1">
    <location>
        <begin position="81"/>
        <end position="161"/>
    </location>
</feature>